<dbReference type="KEGG" id="ddu:GF1_01350"/>
<keyword evidence="3" id="KW-1134">Transmembrane beta strand</keyword>
<dbReference type="EMBL" id="AP024233">
    <property type="protein sequence ID" value="BCO07759.1"/>
    <property type="molecule type" value="Genomic_DNA"/>
</dbReference>
<dbReference type="RefSeq" id="WP_267927701.1">
    <property type="nucleotide sequence ID" value="NZ_AP024233.1"/>
</dbReference>
<dbReference type="GO" id="GO:0009279">
    <property type="term" value="C:cell outer membrane"/>
    <property type="evidence" value="ECO:0007669"/>
    <property type="project" value="UniProtKB-SubCell"/>
</dbReference>
<evidence type="ECO:0000313" key="9">
    <source>
        <dbReference type="EMBL" id="BCO07759.1"/>
    </source>
</evidence>
<sequence>MKKIVGTSALITLLAAGSVYAGGYRIPEQSVNSLARAGAYTAYTPNADASYFNPANMSWLPDRGLVDVNLIYINLPSVTYTDDRSSAYNGESKEEHFFLPTIFAVSPDYSGFRVGFSLAYPGGLSKQWDQPYPKTFAEEFSLKVIELGSSVSYKFCDKFSFGGGLRVIYSDAQVKSNGQIDDTLGGVYASRDMDGDTLELGFNLAASVRPVKESNISVTYRSMVDLGFDGTADLWRSIPLINSEATYKGPGSVEVPLPAILAIAGSYTFFDRLTVELEYDRTYWSEYEHLDFIYPSPLADPVLYAAFDDPKRKDWKDTDSWRISVVYDVNEALTLMAGFAIDENPIPDSTLGFDLPDSDAKLYSLGFRYRMSEKLEIGAAYLYDDKDSRSVTNDYIDGTFDDGGAHLVSVGFSYTL</sequence>
<dbReference type="GO" id="GO:0015483">
    <property type="term" value="F:long-chain fatty acid transporting porin activity"/>
    <property type="evidence" value="ECO:0007669"/>
    <property type="project" value="TreeGrafter"/>
</dbReference>
<evidence type="ECO:0000256" key="6">
    <source>
        <dbReference type="ARBA" id="ARBA00023136"/>
    </source>
</evidence>
<feature type="signal peptide" evidence="8">
    <location>
        <begin position="1"/>
        <end position="21"/>
    </location>
</feature>
<dbReference type="PANTHER" id="PTHR35093:SF8">
    <property type="entry name" value="OUTER MEMBRANE PROTEIN NMB0088-RELATED"/>
    <property type="match status" value="1"/>
</dbReference>
<keyword evidence="10" id="KW-1185">Reference proteome</keyword>
<reference evidence="9" key="1">
    <citation type="submission" date="2020-12" db="EMBL/GenBank/DDBJ databases">
        <title>Desulfobium dissulfuricans gen. nov., sp. nov., a novel mesophilic, sulfate-reducing bacterium isolated from a deep-sea hydrothermal vent.</title>
        <authorList>
            <person name="Hashimoto Y."/>
            <person name="Tame A."/>
            <person name="Sawayama S."/>
            <person name="Miyazaki J."/>
            <person name="Takai K."/>
            <person name="Nakagawa S."/>
        </authorList>
    </citation>
    <scope>NUCLEOTIDE SEQUENCE</scope>
    <source>
        <strain evidence="9">GF1</strain>
    </source>
</reference>
<dbReference type="AlphaFoldDB" id="A0A915XGR6"/>
<keyword evidence="5 8" id="KW-0732">Signal</keyword>
<name>A0A915XGR6_9BACT</name>
<gene>
    <name evidence="9" type="ORF">GF1_01350</name>
</gene>
<dbReference type="Proteomes" id="UP001063350">
    <property type="component" value="Chromosome"/>
</dbReference>
<protein>
    <recommendedName>
        <fullName evidence="11">Aromatic hydrocarbon degradation protein</fullName>
    </recommendedName>
</protein>
<proteinExistence type="inferred from homology"/>
<keyword evidence="6" id="KW-0472">Membrane</keyword>
<dbReference type="PANTHER" id="PTHR35093">
    <property type="entry name" value="OUTER MEMBRANE PROTEIN NMB0088-RELATED"/>
    <property type="match status" value="1"/>
</dbReference>
<dbReference type="Gene3D" id="2.40.160.60">
    <property type="entry name" value="Outer membrane protein transport protein (OMPP1/FadL/TodX)"/>
    <property type="match status" value="1"/>
</dbReference>
<evidence type="ECO:0000256" key="5">
    <source>
        <dbReference type="ARBA" id="ARBA00022729"/>
    </source>
</evidence>
<evidence type="ECO:0000256" key="2">
    <source>
        <dbReference type="ARBA" id="ARBA00008163"/>
    </source>
</evidence>
<evidence type="ECO:0000256" key="8">
    <source>
        <dbReference type="SAM" id="SignalP"/>
    </source>
</evidence>
<dbReference type="SUPFAM" id="SSF56935">
    <property type="entry name" value="Porins"/>
    <property type="match status" value="1"/>
</dbReference>
<evidence type="ECO:0000256" key="3">
    <source>
        <dbReference type="ARBA" id="ARBA00022452"/>
    </source>
</evidence>
<evidence type="ECO:0000256" key="1">
    <source>
        <dbReference type="ARBA" id="ARBA00004571"/>
    </source>
</evidence>
<evidence type="ECO:0000256" key="7">
    <source>
        <dbReference type="ARBA" id="ARBA00023237"/>
    </source>
</evidence>
<keyword evidence="4" id="KW-0812">Transmembrane</keyword>
<evidence type="ECO:0000313" key="10">
    <source>
        <dbReference type="Proteomes" id="UP001063350"/>
    </source>
</evidence>
<feature type="chain" id="PRO_5036734530" description="Aromatic hydrocarbon degradation protein" evidence="8">
    <location>
        <begin position="22"/>
        <end position="416"/>
    </location>
</feature>
<comment type="similarity">
    <text evidence="2">Belongs to the OmpP1/FadL family.</text>
</comment>
<accession>A0A915XGR6</accession>
<evidence type="ECO:0000256" key="4">
    <source>
        <dbReference type="ARBA" id="ARBA00022692"/>
    </source>
</evidence>
<evidence type="ECO:0008006" key="11">
    <source>
        <dbReference type="Google" id="ProtNLM"/>
    </source>
</evidence>
<comment type="subcellular location">
    <subcellularLocation>
        <location evidence="1">Cell outer membrane</location>
        <topology evidence="1">Multi-pass membrane protein</topology>
    </subcellularLocation>
</comment>
<dbReference type="InterPro" id="IPR005017">
    <property type="entry name" value="OMPP1/FadL/TodX"/>
</dbReference>
<keyword evidence="7" id="KW-0998">Cell outer membrane</keyword>
<organism evidence="9 10">
    <name type="scientific">Desulfolithobacter dissulfuricans</name>
    <dbReference type="NCBI Taxonomy" id="2795293"/>
    <lineage>
        <taxon>Bacteria</taxon>
        <taxon>Pseudomonadati</taxon>
        <taxon>Thermodesulfobacteriota</taxon>
        <taxon>Desulfobulbia</taxon>
        <taxon>Desulfobulbales</taxon>
        <taxon>Desulfobulbaceae</taxon>
        <taxon>Desulfolithobacter</taxon>
    </lineage>
</organism>
<dbReference type="Pfam" id="PF03349">
    <property type="entry name" value="Toluene_X"/>
    <property type="match status" value="1"/>
</dbReference>